<dbReference type="RefSeq" id="XP_724562.1">
    <property type="nucleotide sequence ID" value="XM_719469.1"/>
</dbReference>
<reference evidence="3" key="3">
    <citation type="submission" date="2014-05" db="EMBL/GenBank/DDBJ databases">
        <authorList>
            <person name="Aslett A.Martin."/>
            <person name="De Silva Nishadi"/>
        </authorList>
    </citation>
    <scope>NUCLEOTIDE SEQUENCE</scope>
    <source>
        <strain evidence="3">YM</strain>
    </source>
</reference>
<dbReference type="EMBL" id="LK934641">
    <property type="protein sequence ID" value="CDU20029.1"/>
    <property type="molecule type" value="Genomic_DNA"/>
</dbReference>
<proteinExistence type="predicted"/>
<gene>
    <name evidence="4" type="ORF">PY17X_1340900</name>
    <name evidence="3" type="ORF">PYYM_1337900</name>
</gene>
<feature type="region of interest" description="Disordered" evidence="1">
    <location>
        <begin position="92"/>
        <end position="147"/>
    </location>
</feature>
<dbReference type="VEuPathDB" id="PlasmoDB:PY17X_1340900"/>
<keyword evidence="2" id="KW-0472">Membrane</keyword>
<evidence type="ECO:0000313" key="3">
    <source>
        <dbReference type="EMBL" id="CDU20029.1"/>
    </source>
</evidence>
<feature type="compositionally biased region" description="Basic and acidic residues" evidence="1">
    <location>
        <begin position="127"/>
        <end position="145"/>
    </location>
</feature>
<accession>A0A078KEB8</accession>
<reference evidence="4" key="2">
    <citation type="submission" date="2014-05" db="EMBL/GenBank/DDBJ databases">
        <authorList>
            <person name="Aslett M.A."/>
            <person name="De Silva N."/>
        </authorList>
    </citation>
    <scope>NUCLEOTIDE SEQUENCE</scope>
    <source>
        <strain evidence="4">17X</strain>
    </source>
</reference>
<dbReference type="EMBL" id="LM993667">
    <property type="protein sequence ID" value="VTZ80787.1"/>
    <property type="molecule type" value="Genomic_DNA"/>
</dbReference>
<dbReference type="VEuPathDB" id="PlasmoDB:PY04292"/>
<evidence type="ECO:0000313" key="5">
    <source>
        <dbReference type="Proteomes" id="UP000072874"/>
    </source>
</evidence>
<dbReference type="KEGG" id="pyo:PY17X_1340900"/>
<evidence type="ECO:0000313" key="4">
    <source>
        <dbReference type="EMBL" id="VTZ80787.1"/>
    </source>
</evidence>
<evidence type="ECO:0000256" key="2">
    <source>
        <dbReference type="SAM" id="Phobius"/>
    </source>
</evidence>
<name>A0A078KEB8_PLAYE</name>
<dbReference type="OrthoDB" id="372547at2759"/>
<keyword evidence="2" id="KW-1133">Transmembrane helix</keyword>
<dbReference type="GeneID" id="3789887"/>
<dbReference type="Proteomes" id="UP000072904">
    <property type="component" value="Chromosome 13"/>
</dbReference>
<keyword evidence="2" id="KW-0812">Transmembrane</keyword>
<sequence length="159" mass="17653">MENNILSLKMLNNSIDPEKYKKLIINIALILSAISILFSIIAVLVVKLFPQDQDGSYEELNISIEENTMPKTFVCIRKNSIDSPNKEKCKIVDSKNSVVDPNNKKENSTEDGQTQNGTEKGANLKNDQADVKTADVKTNDVKTNDVKTSSPKIIKVTIN</sequence>
<reference evidence="4" key="4">
    <citation type="submission" date="2019-05" db="EMBL/GenBank/DDBJ databases">
        <authorList>
            <consortium name="Pathogen Informatics"/>
        </authorList>
    </citation>
    <scope>NUCLEOTIDE SEQUENCE</scope>
    <source>
        <strain evidence="4">17X</strain>
    </source>
</reference>
<protein>
    <submittedName>
        <fullName evidence="3">Uncharacterized protein</fullName>
    </submittedName>
</protein>
<reference evidence="5 6" key="1">
    <citation type="journal article" date="2014" name="BMC Biol.">
        <title>A comprehensive evaluation of rodent malaria parasite genomes and gene expression.</title>
        <authorList>
            <person name="Otto T.D."/>
            <person name="Bohme U."/>
            <person name="Jackson A.P."/>
            <person name="Hunt M."/>
            <person name="Franke-Fayard B."/>
            <person name="Hoeijmakers W.A."/>
            <person name="Religa A.A."/>
            <person name="Robertson L."/>
            <person name="Sanders M."/>
            <person name="Ogun S.A."/>
            <person name="Cunningham D."/>
            <person name="Erhart A."/>
            <person name="Billker O."/>
            <person name="Khan S.M."/>
            <person name="Stunnenberg H.G."/>
            <person name="Langhorne J."/>
            <person name="Holder A.A."/>
            <person name="Waters A.P."/>
            <person name="Newbold C.I."/>
            <person name="Pain A."/>
            <person name="Berriman M."/>
            <person name="Janse C.J."/>
        </authorList>
    </citation>
    <scope>NUCLEOTIDE SEQUENCE [LARGE SCALE GENOMIC DNA]</scope>
    <source>
        <strain evidence="4 5">17X</strain>
        <strain evidence="3 6">YM</strain>
    </source>
</reference>
<evidence type="ECO:0000256" key="1">
    <source>
        <dbReference type="SAM" id="MobiDB-lite"/>
    </source>
</evidence>
<organism evidence="3 6">
    <name type="scientific">Plasmodium yoelii</name>
    <dbReference type="NCBI Taxonomy" id="5861"/>
    <lineage>
        <taxon>Eukaryota</taxon>
        <taxon>Sar</taxon>
        <taxon>Alveolata</taxon>
        <taxon>Apicomplexa</taxon>
        <taxon>Aconoidasida</taxon>
        <taxon>Haemosporida</taxon>
        <taxon>Plasmodiidae</taxon>
        <taxon>Plasmodium</taxon>
        <taxon>Plasmodium (Vinckeia)</taxon>
    </lineage>
</organism>
<dbReference type="VEuPathDB" id="PlasmoDB:PYYM_1337900"/>
<feature type="transmembrane region" description="Helical" evidence="2">
    <location>
        <begin position="23"/>
        <end position="46"/>
    </location>
</feature>
<dbReference type="AlphaFoldDB" id="A0A078KEB8"/>
<dbReference type="OMA" id="YVYIQKD"/>
<dbReference type="Proteomes" id="UP000072874">
    <property type="component" value="Chromosome 13"/>
</dbReference>
<dbReference type="VEuPathDB" id="PlasmoDB:Py17XNL_001303265"/>
<evidence type="ECO:0000313" key="6">
    <source>
        <dbReference type="Proteomes" id="UP000072904"/>
    </source>
</evidence>